<proteinExistence type="predicted"/>
<feature type="compositionally biased region" description="Polar residues" evidence="1">
    <location>
        <begin position="61"/>
        <end position="79"/>
    </location>
</feature>
<dbReference type="EMBL" id="CP097508">
    <property type="protein sequence ID" value="URE08812.1"/>
    <property type="molecule type" value="Genomic_DNA"/>
</dbReference>
<dbReference type="Proteomes" id="UP001055439">
    <property type="component" value="Chromosome 6"/>
</dbReference>
<gene>
    <name evidence="2" type="ORF">MUK42_06231</name>
</gene>
<dbReference type="AlphaFoldDB" id="A0A9E7K928"/>
<organism evidence="2 3">
    <name type="scientific">Musa troglodytarum</name>
    <name type="common">fe'i banana</name>
    <dbReference type="NCBI Taxonomy" id="320322"/>
    <lineage>
        <taxon>Eukaryota</taxon>
        <taxon>Viridiplantae</taxon>
        <taxon>Streptophyta</taxon>
        <taxon>Embryophyta</taxon>
        <taxon>Tracheophyta</taxon>
        <taxon>Spermatophyta</taxon>
        <taxon>Magnoliopsida</taxon>
        <taxon>Liliopsida</taxon>
        <taxon>Zingiberales</taxon>
        <taxon>Musaceae</taxon>
        <taxon>Musa</taxon>
    </lineage>
</organism>
<reference evidence="2" key="1">
    <citation type="submission" date="2022-05" db="EMBL/GenBank/DDBJ databases">
        <title>The Musa troglodytarum L. genome provides insights into the mechanism of non-climacteric behaviour and enrichment of carotenoids.</title>
        <authorList>
            <person name="Wang J."/>
        </authorList>
    </citation>
    <scope>NUCLEOTIDE SEQUENCE</scope>
    <source>
        <tissue evidence="2">Leaf</tissue>
    </source>
</reference>
<accession>A0A9E7K928</accession>
<feature type="region of interest" description="Disordered" evidence="1">
    <location>
        <begin position="1"/>
        <end position="88"/>
    </location>
</feature>
<sequence>MTGNSRSRSCSLPRHRSLTHFGQASRRPFSKCSPFPHRRVSVGGEEPSGAAGEQRDKAKGFSTSSPLETRNDSSPSTMWISDRTDRESQLSIHLNHNPERSENHQRQTPHKSGFQLFLCEKRQLWKPTKGFTGLC</sequence>
<evidence type="ECO:0000313" key="3">
    <source>
        <dbReference type="Proteomes" id="UP001055439"/>
    </source>
</evidence>
<feature type="compositionally biased region" description="Polar residues" evidence="1">
    <location>
        <begin position="1"/>
        <end position="10"/>
    </location>
</feature>
<keyword evidence="3" id="KW-1185">Reference proteome</keyword>
<name>A0A9E7K928_9LILI</name>
<protein>
    <submittedName>
        <fullName evidence="2">Uncharacterized protein</fullName>
    </submittedName>
</protein>
<evidence type="ECO:0000256" key="1">
    <source>
        <dbReference type="SAM" id="MobiDB-lite"/>
    </source>
</evidence>
<evidence type="ECO:0000313" key="2">
    <source>
        <dbReference type="EMBL" id="URE08812.1"/>
    </source>
</evidence>